<name>H2XSI0_CIOIN</name>
<reference evidence="2" key="2">
    <citation type="journal article" date="2008" name="Genome Biol.">
        <title>Improved genome assembly and evidence-based global gene model set for the chordate Ciona intestinalis: new insight into intron and operon populations.</title>
        <authorList>
            <person name="Satou Y."/>
            <person name="Mineta K."/>
            <person name="Ogasawara M."/>
            <person name="Sasakura Y."/>
            <person name="Shoguchi E."/>
            <person name="Ueno K."/>
            <person name="Yamada L."/>
            <person name="Matsumoto J."/>
            <person name="Wasserscheid J."/>
            <person name="Dewar K."/>
            <person name="Wiley G.B."/>
            <person name="Macmil S.L."/>
            <person name="Roe B.A."/>
            <person name="Zeller R.W."/>
            <person name="Hastings K.E."/>
            <person name="Lemaire P."/>
            <person name="Lindquist E."/>
            <person name="Endo T."/>
            <person name="Hotta K."/>
            <person name="Inaba K."/>
        </authorList>
    </citation>
    <scope>NUCLEOTIDE SEQUENCE [LARGE SCALE GENOMIC DNA]</scope>
    <source>
        <strain evidence="2">wild type</strain>
    </source>
</reference>
<dbReference type="AlphaFoldDB" id="H2XSI0"/>
<protein>
    <submittedName>
        <fullName evidence="2">Uncharacterized protein</fullName>
    </submittedName>
</protein>
<reference evidence="2" key="4">
    <citation type="submission" date="2025-09" db="UniProtKB">
        <authorList>
            <consortium name="Ensembl"/>
        </authorList>
    </citation>
    <scope>IDENTIFICATION</scope>
</reference>
<feature type="signal peptide" evidence="1">
    <location>
        <begin position="1"/>
        <end position="17"/>
    </location>
</feature>
<evidence type="ECO:0000313" key="2">
    <source>
        <dbReference type="Ensembl" id="ENSCINP00000032614.1"/>
    </source>
</evidence>
<dbReference type="EMBL" id="EAAA01001304">
    <property type="status" value="NOT_ANNOTATED_CDS"/>
    <property type="molecule type" value="Genomic_DNA"/>
</dbReference>
<proteinExistence type="predicted"/>
<feature type="chain" id="PRO_5003577425" evidence="1">
    <location>
        <begin position="18"/>
        <end position="106"/>
    </location>
</feature>
<dbReference type="Proteomes" id="UP000008144">
    <property type="component" value="Chromosome 14"/>
</dbReference>
<dbReference type="GeneTree" id="ENSGT00660000097381"/>
<dbReference type="Ensembl" id="ENSCINT00000034863.1">
    <property type="protein sequence ID" value="ENSCINP00000032614.1"/>
    <property type="gene ID" value="ENSCING00000022264.1"/>
</dbReference>
<accession>H2XSI0</accession>
<dbReference type="HOGENOM" id="CLU_2229126_0_0_1"/>
<reference evidence="3" key="1">
    <citation type="journal article" date="2002" name="Science">
        <title>The draft genome of Ciona intestinalis: insights into chordate and vertebrate origins.</title>
        <authorList>
            <person name="Dehal P."/>
            <person name="Satou Y."/>
            <person name="Campbell R.K."/>
            <person name="Chapman J."/>
            <person name="Degnan B."/>
            <person name="De Tomaso A."/>
            <person name="Davidson B."/>
            <person name="Di Gregorio A."/>
            <person name="Gelpke M."/>
            <person name="Goodstein D.M."/>
            <person name="Harafuji N."/>
            <person name="Hastings K.E."/>
            <person name="Ho I."/>
            <person name="Hotta K."/>
            <person name="Huang W."/>
            <person name="Kawashima T."/>
            <person name="Lemaire P."/>
            <person name="Martinez D."/>
            <person name="Meinertzhagen I.A."/>
            <person name="Necula S."/>
            <person name="Nonaka M."/>
            <person name="Putnam N."/>
            <person name="Rash S."/>
            <person name="Saiga H."/>
            <person name="Satake M."/>
            <person name="Terry A."/>
            <person name="Yamada L."/>
            <person name="Wang H.G."/>
            <person name="Awazu S."/>
            <person name="Azumi K."/>
            <person name="Boore J."/>
            <person name="Branno M."/>
            <person name="Chin-Bow S."/>
            <person name="DeSantis R."/>
            <person name="Doyle S."/>
            <person name="Francino P."/>
            <person name="Keys D.N."/>
            <person name="Haga S."/>
            <person name="Hayashi H."/>
            <person name="Hino K."/>
            <person name="Imai K.S."/>
            <person name="Inaba K."/>
            <person name="Kano S."/>
            <person name="Kobayashi K."/>
            <person name="Kobayashi M."/>
            <person name="Lee B.I."/>
            <person name="Makabe K.W."/>
            <person name="Manohar C."/>
            <person name="Matassi G."/>
            <person name="Medina M."/>
            <person name="Mochizuki Y."/>
            <person name="Mount S."/>
            <person name="Morishita T."/>
            <person name="Miura S."/>
            <person name="Nakayama A."/>
            <person name="Nishizaka S."/>
            <person name="Nomoto H."/>
            <person name="Ohta F."/>
            <person name="Oishi K."/>
            <person name="Rigoutsos I."/>
            <person name="Sano M."/>
            <person name="Sasaki A."/>
            <person name="Sasakura Y."/>
            <person name="Shoguchi E."/>
            <person name="Shin-i T."/>
            <person name="Spagnuolo A."/>
            <person name="Stainier D."/>
            <person name="Suzuki M.M."/>
            <person name="Tassy O."/>
            <person name="Takatori N."/>
            <person name="Tokuoka M."/>
            <person name="Yagi K."/>
            <person name="Yoshizaki F."/>
            <person name="Wada S."/>
            <person name="Zhang C."/>
            <person name="Hyatt P.D."/>
            <person name="Larimer F."/>
            <person name="Detter C."/>
            <person name="Doggett N."/>
            <person name="Glavina T."/>
            <person name="Hawkins T."/>
            <person name="Richardson P."/>
            <person name="Lucas S."/>
            <person name="Kohara Y."/>
            <person name="Levine M."/>
            <person name="Satoh N."/>
            <person name="Rokhsar D.S."/>
        </authorList>
    </citation>
    <scope>NUCLEOTIDE SEQUENCE [LARGE SCALE GENOMIC DNA]</scope>
</reference>
<reference evidence="2" key="3">
    <citation type="submission" date="2025-08" db="UniProtKB">
        <authorList>
            <consortium name="Ensembl"/>
        </authorList>
    </citation>
    <scope>IDENTIFICATION</scope>
</reference>
<keyword evidence="3" id="KW-1185">Reference proteome</keyword>
<evidence type="ECO:0000313" key="3">
    <source>
        <dbReference type="Proteomes" id="UP000008144"/>
    </source>
</evidence>
<organism evidence="2 3">
    <name type="scientific">Ciona intestinalis</name>
    <name type="common">Transparent sea squirt</name>
    <name type="synonym">Ascidia intestinalis</name>
    <dbReference type="NCBI Taxonomy" id="7719"/>
    <lineage>
        <taxon>Eukaryota</taxon>
        <taxon>Metazoa</taxon>
        <taxon>Chordata</taxon>
        <taxon>Tunicata</taxon>
        <taxon>Ascidiacea</taxon>
        <taxon>Phlebobranchia</taxon>
        <taxon>Cionidae</taxon>
        <taxon>Ciona</taxon>
    </lineage>
</organism>
<evidence type="ECO:0000256" key="1">
    <source>
        <dbReference type="SAM" id="SignalP"/>
    </source>
</evidence>
<keyword evidence="1" id="KW-0732">Signal</keyword>
<sequence>MKVYAVLILFLFTLGNCKRCDNEKWITPCKNSEGPMAMMKTGDCDFCNNTQRFCEGECLGLNFFTCWDRHVFENPDRCDEAYCEVVDGKRTGVCTMRDVVSKNNSK</sequence>
<dbReference type="InParanoid" id="H2XSI0"/>